<keyword evidence="4" id="KW-1185">Reference proteome</keyword>
<organism evidence="3 4">
    <name type="scientific">Hyunsoonleella jejuensis</name>
    <dbReference type="NCBI Taxonomy" id="419940"/>
    <lineage>
        <taxon>Bacteria</taxon>
        <taxon>Pseudomonadati</taxon>
        <taxon>Bacteroidota</taxon>
        <taxon>Flavobacteriia</taxon>
        <taxon>Flavobacteriales</taxon>
        <taxon>Flavobacteriaceae</taxon>
    </lineage>
</organism>
<dbReference type="InterPro" id="IPR036873">
    <property type="entry name" value="Rhodanese-like_dom_sf"/>
</dbReference>
<name>A0A1H9GVJ9_9FLAO</name>
<feature type="domain" description="Rhodanese" evidence="2">
    <location>
        <begin position="67"/>
        <end position="158"/>
    </location>
</feature>
<dbReference type="Pfam" id="PF00581">
    <property type="entry name" value="Rhodanese"/>
    <property type="match status" value="2"/>
</dbReference>
<dbReference type="STRING" id="419940.SAMN05421824_1935"/>
<dbReference type="AlphaFoldDB" id="A0A1H9GVJ9"/>
<dbReference type="InterPro" id="IPR001763">
    <property type="entry name" value="Rhodanese-like_dom"/>
</dbReference>
<dbReference type="OrthoDB" id="1450994at2"/>
<dbReference type="RefSeq" id="WP_092578905.1">
    <property type="nucleotide sequence ID" value="NZ_FOFN01000002.1"/>
</dbReference>
<dbReference type="SMART" id="SM00450">
    <property type="entry name" value="RHOD"/>
    <property type="match status" value="2"/>
</dbReference>
<dbReference type="PANTHER" id="PTHR43031">
    <property type="entry name" value="FAD-DEPENDENT OXIDOREDUCTASE"/>
    <property type="match status" value="1"/>
</dbReference>
<dbReference type="InterPro" id="IPR050229">
    <property type="entry name" value="GlpE_sulfurtransferase"/>
</dbReference>
<dbReference type="Proteomes" id="UP000198999">
    <property type="component" value="Unassembled WGS sequence"/>
</dbReference>
<evidence type="ECO:0000313" key="4">
    <source>
        <dbReference type="Proteomes" id="UP000198999"/>
    </source>
</evidence>
<gene>
    <name evidence="3" type="ORF">SAMN05421824_1935</name>
</gene>
<proteinExistence type="predicted"/>
<keyword evidence="3" id="KW-0808">Transferase</keyword>
<feature type="chain" id="PRO_5011634645" evidence="1">
    <location>
        <begin position="20"/>
        <end position="328"/>
    </location>
</feature>
<protein>
    <submittedName>
        <fullName evidence="3">Rhodanese-related sulfurtransferase</fullName>
    </submittedName>
</protein>
<evidence type="ECO:0000256" key="1">
    <source>
        <dbReference type="SAM" id="SignalP"/>
    </source>
</evidence>
<evidence type="ECO:0000313" key="3">
    <source>
        <dbReference type="EMBL" id="SEQ54111.1"/>
    </source>
</evidence>
<evidence type="ECO:0000259" key="2">
    <source>
        <dbReference type="PROSITE" id="PS50206"/>
    </source>
</evidence>
<dbReference type="PANTHER" id="PTHR43031:SF1">
    <property type="entry name" value="PYRIDINE NUCLEOTIDE-DISULPHIDE OXIDOREDUCTASE"/>
    <property type="match status" value="1"/>
</dbReference>
<dbReference type="SUPFAM" id="SSF52821">
    <property type="entry name" value="Rhodanese/Cell cycle control phosphatase"/>
    <property type="match status" value="2"/>
</dbReference>
<feature type="domain" description="Rhodanese" evidence="2">
    <location>
        <begin position="231"/>
        <end position="325"/>
    </location>
</feature>
<sequence length="328" mass="36814">MKKSVLFLATLFTMLAAIASGFSQEDNLATSTPDEFNTLVNYLESNTQFIKGEFPLITADELRKNFKNPKYQIVDIRTDSWFEYGHIKNAANVPAGELLNYFETSINPADFDKIVLICYSGQSAAYYSALLRLAGFDNVYSLKWGMSSWREDFANNAWTKNTKNSFAEQLETTVHTKPATGNHPVLATGKTEAKAILKTRLEELFAKPYKDFILKPDAVFTTPSDYFIVNYNNEEVYNNGHIPGAIHYKPGSSLLVDTDLTSLPINKKIALYTSTGQEAAYLVAYLSVLGYDMGNIAYGENGFMNEILKTKGWDAFSEKEINMFPVIE</sequence>
<dbReference type="GO" id="GO:0016740">
    <property type="term" value="F:transferase activity"/>
    <property type="evidence" value="ECO:0007669"/>
    <property type="project" value="UniProtKB-KW"/>
</dbReference>
<feature type="signal peptide" evidence="1">
    <location>
        <begin position="1"/>
        <end position="19"/>
    </location>
</feature>
<dbReference type="Gene3D" id="3.40.250.10">
    <property type="entry name" value="Rhodanese-like domain"/>
    <property type="match status" value="2"/>
</dbReference>
<keyword evidence="1" id="KW-0732">Signal</keyword>
<accession>A0A1H9GVJ9</accession>
<dbReference type="EMBL" id="FOFN01000002">
    <property type="protein sequence ID" value="SEQ54111.1"/>
    <property type="molecule type" value="Genomic_DNA"/>
</dbReference>
<dbReference type="PROSITE" id="PS50206">
    <property type="entry name" value="RHODANESE_3"/>
    <property type="match status" value="2"/>
</dbReference>
<dbReference type="CDD" id="cd00158">
    <property type="entry name" value="RHOD"/>
    <property type="match status" value="2"/>
</dbReference>
<reference evidence="3 4" key="1">
    <citation type="submission" date="2016-10" db="EMBL/GenBank/DDBJ databases">
        <authorList>
            <person name="de Groot N.N."/>
        </authorList>
    </citation>
    <scope>NUCLEOTIDE SEQUENCE [LARGE SCALE GENOMIC DNA]</scope>
    <source>
        <strain evidence="3 4">DSM 21035</strain>
    </source>
</reference>